<reference evidence="4 5" key="1">
    <citation type="submission" date="2018-07" db="EMBL/GenBank/DDBJ databases">
        <title>Erythrobacter nanhaiensis sp. nov., a novel member of the genus Erythrobacter isolated from the South China Sea.</title>
        <authorList>
            <person name="Chen X."/>
            <person name="Liu J."/>
        </authorList>
    </citation>
    <scope>NUCLEOTIDE SEQUENCE [LARGE SCALE GENOMIC DNA]</scope>
    <source>
        <strain evidence="4 5">S-5</strain>
    </source>
</reference>
<feature type="region of interest" description="Disordered" evidence="1">
    <location>
        <begin position="194"/>
        <end position="245"/>
    </location>
</feature>
<accession>A0A395LMN2</accession>
<evidence type="ECO:0000313" key="4">
    <source>
        <dbReference type="EMBL" id="RDS75880.1"/>
    </source>
</evidence>
<feature type="signal peptide" evidence="3">
    <location>
        <begin position="1"/>
        <end position="23"/>
    </location>
</feature>
<evidence type="ECO:0000256" key="1">
    <source>
        <dbReference type="SAM" id="MobiDB-lite"/>
    </source>
</evidence>
<evidence type="ECO:0000256" key="3">
    <source>
        <dbReference type="SAM" id="SignalP"/>
    </source>
</evidence>
<comment type="caution">
    <text evidence="4">The sequence shown here is derived from an EMBL/GenBank/DDBJ whole genome shotgun (WGS) entry which is preliminary data.</text>
</comment>
<dbReference type="AlphaFoldDB" id="A0A395LMN2"/>
<protein>
    <submittedName>
        <fullName evidence="4">Uncharacterized protein</fullName>
    </submittedName>
</protein>
<dbReference type="RefSeq" id="WP_115493150.1">
    <property type="nucleotide sequence ID" value="NZ_JACHWW010000002.1"/>
</dbReference>
<evidence type="ECO:0000256" key="2">
    <source>
        <dbReference type="SAM" id="Phobius"/>
    </source>
</evidence>
<gene>
    <name evidence="4" type="ORF">DL238_14475</name>
</gene>
<keyword evidence="2" id="KW-1133">Transmembrane helix</keyword>
<sequence>MGHLSKLSLGAAVAALAVAPVQAAERPQVEAPGGRADYTAPAVLHGASDHAEYRRGWRYRRHHRDRVDAGDVIAGALIIGGIFAIASAASRNDRNDRYDRYDNDYVSNDDFDRAVDSCIKRIERQQRVGSVENVGRTRSGYSVSGTLYNGTDFSCQVSGSGRVLDVDYGMSGVRYQSGGDSYGDPQYSDSTYARARASSYSTPDSYSNTRDDGYVAPDSGAQPAYPGGPLPGEEGYDDYADGEPY</sequence>
<proteinExistence type="predicted"/>
<organism evidence="4 5">
    <name type="scientific">Alteriqipengyuania lutimaris</name>
    <dbReference type="NCBI Taxonomy" id="1538146"/>
    <lineage>
        <taxon>Bacteria</taxon>
        <taxon>Pseudomonadati</taxon>
        <taxon>Pseudomonadota</taxon>
        <taxon>Alphaproteobacteria</taxon>
        <taxon>Sphingomonadales</taxon>
        <taxon>Erythrobacteraceae</taxon>
        <taxon>Alteriqipengyuania</taxon>
    </lineage>
</organism>
<feature type="compositionally biased region" description="Acidic residues" evidence="1">
    <location>
        <begin position="234"/>
        <end position="245"/>
    </location>
</feature>
<feature type="chain" id="PRO_5017321983" evidence="3">
    <location>
        <begin position="24"/>
        <end position="245"/>
    </location>
</feature>
<keyword evidence="2" id="KW-0812">Transmembrane</keyword>
<name>A0A395LMN2_9SPHN</name>
<keyword evidence="3" id="KW-0732">Signal</keyword>
<feature type="transmembrane region" description="Helical" evidence="2">
    <location>
        <begin position="72"/>
        <end position="90"/>
    </location>
</feature>
<dbReference type="OrthoDB" id="7510861at2"/>
<dbReference type="Proteomes" id="UP000254101">
    <property type="component" value="Unassembled WGS sequence"/>
</dbReference>
<evidence type="ECO:0000313" key="5">
    <source>
        <dbReference type="Proteomes" id="UP000254101"/>
    </source>
</evidence>
<feature type="compositionally biased region" description="Low complexity" evidence="1">
    <location>
        <begin position="223"/>
        <end position="233"/>
    </location>
</feature>
<dbReference type="EMBL" id="QRBB01000002">
    <property type="protein sequence ID" value="RDS75880.1"/>
    <property type="molecule type" value="Genomic_DNA"/>
</dbReference>
<keyword evidence="5" id="KW-1185">Reference proteome</keyword>
<keyword evidence="2" id="KW-0472">Membrane</keyword>